<evidence type="ECO:0000313" key="1">
    <source>
        <dbReference type="EMBL" id="SHE99479.1"/>
    </source>
</evidence>
<dbReference type="AlphaFoldDB" id="A0A1M4Y1B5"/>
<evidence type="ECO:0000313" key="2">
    <source>
        <dbReference type="Proteomes" id="UP000184196"/>
    </source>
</evidence>
<name>A0A1M4Y1B5_9FIRM</name>
<gene>
    <name evidence="1" type="ORF">SAMN02745218_01244</name>
</gene>
<proteinExistence type="predicted"/>
<keyword evidence="2" id="KW-1185">Reference proteome</keyword>
<organism evidence="1 2">
    <name type="scientific">Desulfofundulus australicus DSM 11792</name>
    <dbReference type="NCBI Taxonomy" id="1121425"/>
    <lineage>
        <taxon>Bacteria</taxon>
        <taxon>Bacillati</taxon>
        <taxon>Bacillota</taxon>
        <taxon>Clostridia</taxon>
        <taxon>Eubacteriales</taxon>
        <taxon>Peptococcaceae</taxon>
        <taxon>Desulfofundulus</taxon>
    </lineage>
</organism>
<sequence>MIVSSNIDKYFLSTVHRAKMPDFFVLLGMYFSVPGRSKTEKRSRIKGMCGVMREGGGIFLIYLQSFFSSPRAEAFSVARWQPRGFSYPEIRCLAPFDADGRPIRGLPPERYLEAYAVALASRWPEVRRALEHFKRRDVSLLCWCNPKRQRGYPKLFCHTILIGFLAERFGLPVMYLDGRENPVWNEEDKHRFLRLVGFNLIEQKALTVFSDTVLSENPFLPFCGRNLAVKARKGGSTGGR</sequence>
<dbReference type="EMBL" id="FQUW01000012">
    <property type="protein sequence ID" value="SHE99479.1"/>
    <property type="molecule type" value="Genomic_DNA"/>
</dbReference>
<dbReference type="Proteomes" id="UP000184196">
    <property type="component" value="Unassembled WGS sequence"/>
</dbReference>
<protein>
    <submittedName>
        <fullName evidence="1">Uncharacterized protein</fullName>
    </submittedName>
</protein>
<accession>A0A1M4Y1B5</accession>
<reference evidence="2" key="1">
    <citation type="submission" date="2016-11" db="EMBL/GenBank/DDBJ databases">
        <authorList>
            <person name="Varghese N."/>
            <person name="Submissions S."/>
        </authorList>
    </citation>
    <scope>NUCLEOTIDE SEQUENCE [LARGE SCALE GENOMIC DNA]</scope>
    <source>
        <strain evidence="2">DSM 11792</strain>
    </source>
</reference>